<proteinExistence type="predicted"/>
<dbReference type="AlphaFoldDB" id="A0AAU9V0J0"/>
<organism evidence="1 2">
    <name type="scientific">Euphydryas editha</name>
    <name type="common">Edith's checkerspot</name>
    <dbReference type="NCBI Taxonomy" id="104508"/>
    <lineage>
        <taxon>Eukaryota</taxon>
        <taxon>Metazoa</taxon>
        <taxon>Ecdysozoa</taxon>
        <taxon>Arthropoda</taxon>
        <taxon>Hexapoda</taxon>
        <taxon>Insecta</taxon>
        <taxon>Pterygota</taxon>
        <taxon>Neoptera</taxon>
        <taxon>Endopterygota</taxon>
        <taxon>Lepidoptera</taxon>
        <taxon>Glossata</taxon>
        <taxon>Ditrysia</taxon>
        <taxon>Papilionoidea</taxon>
        <taxon>Nymphalidae</taxon>
        <taxon>Nymphalinae</taxon>
        <taxon>Euphydryas</taxon>
    </lineage>
</organism>
<gene>
    <name evidence="1" type="ORF">EEDITHA_LOCUS17860</name>
</gene>
<accession>A0AAU9V0J0</accession>
<reference evidence="1" key="1">
    <citation type="submission" date="2022-03" db="EMBL/GenBank/DDBJ databases">
        <authorList>
            <person name="Tunstrom K."/>
        </authorList>
    </citation>
    <scope>NUCLEOTIDE SEQUENCE</scope>
</reference>
<sequence>MANCLAEFTIHGVPLLRGFDVEPVPEETFAYLLWATKQENIEDVFDWKSLPPKEEARQAVIRELIYTEADYIKHLMAIVETNDENIFATRIQIYKVVYSSNCKKSVAKVRCL</sequence>
<dbReference type="Gene3D" id="1.20.900.10">
    <property type="entry name" value="Dbl homology (DH) domain"/>
    <property type="match status" value="1"/>
</dbReference>
<keyword evidence="2" id="KW-1185">Reference proteome</keyword>
<dbReference type="Proteomes" id="UP001153954">
    <property type="component" value="Unassembled WGS sequence"/>
</dbReference>
<evidence type="ECO:0000313" key="2">
    <source>
        <dbReference type="Proteomes" id="UP001153954"/>
    </source>
</evidence>
<dbReference type="SUPFAM" id="SSF48065">
    <property type="entry name" value="DBL homology domain (DH-domain)"/>
    <property type="match status" value="1"/>
</dbReference>
<protein>
    <recommendedName>
        <fullName evidence="3">DH domain-containing protein</fullName>
    </recommendedName>
</protein>
<name>A0AAU9V0J0_EUPED</name>
<comment type="caution">
    <text evidence="1">The sequence shown here is derived from an EMBL/GenBank/DDBJ whole genome shotgun (WGS) entry which is preliminary data.</text>
</comment>
<evidence type="ECO:0008006" key="3">
    <source>
        <dbReference type="Google" id="ProtNLM"/>
    </source>
</evidence>
<dbReference type="EMBL" id="CAKOGL010000026">
    <property type="protein sequence ID" value="CAH2103329.1"/>
    <property type="molecule type" value="Genomic_DNA"/>
</dbReference>
<dbReference type="InterPro" id="IPR035899">
    <property type="entry name" value="DBL_dom_sf"/>
</dbReference>
<evidence type="ECO:0000313" key="1">
    <source>
        <dbReference type="EMBL" id="CAH2103329.1"/>
    </source>
</evidence>